<feature type="transmembrane region" description="Helical" evidence="1">
    <location>
        <begin position="15"/>
        <end position="33"/>
    </location>
</feature>
<feature type="transmembrane region" description="Helical" evidence="1">
    <location>
        <begin position="168"/>
        <end position="188"/>
    </location>
</feature>
<organism evidence="2 3">
    <name type="scientific">Herpetosiphon geysericola</name>
    <dbReference type="NCBI Taxonomy" id="70996"/>
    <lineage>
        <taxon>Bacteria</taxon>
        <taxon>Bacillati</taxon>
        <taxon>Chloroflexota</taxon>
        <taxon>Chloroflexia</taxon>
        <taxon>Herpetosiphonales</taxon>
        <taxon>Herpetosiphonaceae</taxon>
        <taxon>Herpetosiphon</taxon>
    </lineage>
</organism>
<name>A0A0P6Y048_9CHLR</name>
<dbReference type="PANTHER" id="PTHR32309:SF13">
    <property type="entry name" value="FERRIC ENTEROBACTIN TRANSPORT PROTEIN FEPE"/>
    <property type="match status" value="1"/>
</dbReference>
<dbReference type="AlphaFoldDB" id="A0A0P6Y048"/>
<dbReference type="Proteomes" id="UP000050277">
    <property type="component" value="Unassembled WGS sequence"/>
</dbReference>
<dbReference type="STRING" id="70996.SE18_16985"/>
<dbReference type="GO" id="GO:0005886">
    <property type="term" value="C:plasma membrane"/>
    <property type="evidence" value="ECO:0007669"/>
    <property type="project" value="TreeGrafter"/>
</dbReference>
<keyword evidence="3" id="KW-1185">Reference proteome</keyword>
<sequence length="216" mass="24096">MLRPQDYLAILLRRWWVIVLIGFASAAAAYGFSKLQTPLYRAQTTYNVITSRYDQGLTMQLPSVMGNWPGQLTDARLQEISNQLQLDRTPDYLRKYIAIQPQPDQLLLTINVDYPDPKKAVELADALGETLKSEVAGLNALRLSTDAINIRVQQPAKYIELASPKTKINVLAGGILGGIIGILVAFALEYFDDRIKSNNDIERWTGLPTLGSIPEH</sequence>
<evidence type="ECO:0000313" key="2">
    <source>
        <dbReference type="EMBL" id="KPL85356.1"/>
    </source>
</evidence>
<protein>
    <recommendedName>
        <fullName evidence="4">Polysaccharide chain length determinant N-terminal domain-containing protein</fullName>
    </recommendedName>
</protein>
<evidence type="ECO:0000313" key="3">
    <source>
        <dbReference type="Proteomes" id="UP000050277"/>
    </source>
</evidence>
<evidence type="ECO:0008006" key="4">
    <source>
        <dbReference type="Google" id="ProtNLM"/>
    </source>
</evidence>
<dbReference type="OrthoDB" id="154262at2"/>
<keyword evidence="1" id="KW-0812">Transmembrane</keyword>
<comment type="caution">
    <text evidence="2">The sequence shown here is derived from an EMBL/GenBank/DDBJ whole genome shotgun (WGS) entry which is preliminary data.</text>
</comment>
<reference evidence="2 3" key="1">
    <citation type="submission" date="2015-07" db="EMBL/GenBank/DDBJ databases">
        <title>Whole genome sequence of Herpetosiphon geysericola DSM 7119.</title>
        <authorList>
            <person name="Hemp J."/>
            <person name="Ward L.M."/>
            <person name="Pace L.A."/>
            <person name="Fischer W.W."/>
        </authorList>
    </citation>
    <scope>NUCLEOTIDE SEQUENCE [LARGE SCALE GENOMIC DNA]</scope>
    <source>
        <strain evidence="2 3">DSM 7119</strain>
    </source>
</reference>
<dbReference type="PANTHER" id="PTHR32309">
    <property type="entry name" value="TYROSINE-PROTEIN KINASE"/>
    <property type="match status" value="1"/>
</dbReference>
<proteinExistence type="predicted"/>
<dbReference type="GO" id="GO:0004713">
    <property type="term" value="F:protein tyrosine kinase activity"/>
    <property type="evidence" value="ECO:0007669"/>
    <property type="project" value="TreeGrafter"/>
</dbReference>
<evidence type="ECO:0000256" key="1">
    <source>
        <dbReference type="SAM" id="Phobius"/>
    </source>
</evidence>
<gene>
    <name evidence="2" type="ORF">SE18_16985</name>
</gene>
<dbReference type="RefSeq" id="WP_054535653.1">
    <property type="nucleotide sequence ID" value="NZ_LGKP01000025.1"/>
</dbReference>
<dbReference type="InterPro" id="IPR050445">
    <property type="entry name" value="Bact_polysacc_biosynth/exp"/>
</dbReference>
<keyword evidence="1" id="KW-0472">Membrane</keyword>
<dbReference type="EMBL" id="LGKP01000025">
    <property type="protein sequence ID" value="KPL85356.1"/>
    <property type="molecule type" value="Genomic_DNA"/>
</dbReference>
<accession>A0A0P6Y048</accession>
<keyword evidence="1" id="KW-1133">Transmembrane helix</keyword>